<evidence type="ECO:0000256" key="6">
    <source>
        <dbReference type="PROSITE-ProRule" id="PRU00169"/>
    </source>
</evidence>
<dbReference type="Proteomes" id="UP001168380">
    <property type="component" value="Unassembled WGS sequence"/>
</dbReference>
<evidence type="ECO:0000256" key="3">
    <source>
        <dbReference type="ARBA" id="ARBA00023015"/>
    </source>
</evidence>
<keyword evidence="4 7" id="KW-0238">DNA-binding</keyword>
<evidence type="ECO:0000259" key="8">
    <source>
        <dbReference type="PROSITE" id="PS50110"/>
    </source>
</evidence>
<dbReference type="InterPro" id="IPR016032">
    <property type="entry name" value="Sig_transdc_resp-reg_C-effctor"/>
</dbReference>
<evidence type="ECO:0000256" key="5">
    <source>
        <dbReference type="ARBA" id="ARBA00023163"/>
    </source>
</evidence>
<evidence type="ECO:0000256" key="4">
    <source>
        <dbReference type="ARBA" id="ARBA00023125"/>
    </source>
</evidence>
<dbReference type="PANTHER" id="PTHR48111:SF4">
    <property type="entry name" value="DNA-BINDING DUAL TRANSCRIPTIONAL REGULATOR OMPR"/>
    <property type="match status" value="1"/>
</dbReference>
<dbReference type="PROSITE" id="PS50110">
    <property type="entry name" value="RESPONSE_REGULATORY"/>
    <property type="match status" value="1"/>
</dbReference>
<evidence type="ECO:0000313" key="10">
    <source>
        <dbReference type="EMBL" id="MDO3380677.1"/>
    </source>
</evidence>
<dbReference type="SMART" id="SM00862">
    <property type="entry name" value="Trans_reg_C"/>
    <property type="match status" value="1"/>
</dbReference>
<accession>A0ABT8T964</accession>
<evidence type="ECO:0000256" key="2">
    <source>
        <dbReference type="ARBA" id="ARBA00023012"/>
    </source>
</evidence>
<keyword evidence="5" id="KW-0804">Transcription</keyword>
<feature type="modified residue" description="4-aspartylphosphate" evidence="6">
    <location>
        <position position="56"/>
    </location>
</feature>
<keyword evidence="2" id="KW-0902">Two-component regulatory system</keyword>
<feature type="DNA-binding region" description="OmpR/PhoB-type" evidence="7">
    <location>
        <begin position="138"/>
        <end position="237"/>
    </location>
</feature>
<proteinExistence type="predicted"/>
<dbReference type="PROSITE" id="PS51755">
    <property type="entry name" value="OMPR_PHOB"/>
    <property type="match status" value="1"/>
</dbReference>
<dbReference type="InterPro" id="IPR039420">
    <property type="entry name" value="WalR-like"/>
</dbReference>
<dbReference type="EMBL" id="JAULRT010000031">
    <property type="protein sequence ID" value="MDO3380677.1"/>
    <property type="molecule type" value="Genomic_DNA"/>
</dbReference>
<name>A0ABT8T964_9GAMM</name>
<feature type="domain" description="Response regulatory" evidence="8">
    <location>
        <begin position="7"/>
        <end position="120"/>
    </location>
</feature>
<keyword evidence="3" id="KW-0805">Transcription regulation</keyword>
<feature type="domain" description="OmpR/PhoB-type" evidence="9">
    <location>
        <begin position="138"/>
        <end position="237"/>
    </location>
</feature>
<gene>
    <name evidence="10" type="ORF">QWI16_00745</name>
</gene>
<evidence type="ECO:0000256" key="7">
    <source>
        <dbReference type="PROSITE-ProRule" id="PRU01091"/>
    </source>
</evidence>
<dbReference type="Pfam" id="PF00486">
    <property type="entry name" value="Trans_reg_C"/>
    <property type="match status" value="1"/>
</dbReference>
<dbReference type="InterPro" id="IPR001789">
    <property type="entry name" value="Sig_transdc_resp-reg_receiver"/>
</dbReference>
<dbReference type="SUPFAM" id="SSF46894">
    <property type="entry name" value="C-terminal effector domain of the bipartite response regulators"/>
    <property type="match status" value="1"/>
</dbReference>
<dbReference type="SMART" id="SM00448">
    <property type="entry name" value="REC"/>
    <property type="match status" value="1"/>
</dbReference>
<dbReference type="Pfam" id="PF00072">
    <property type="entry name" value="Response_reg"/>
    <property type="match status" value="1"/>
</dbReference>
<organism evidence="10 11">
    <name type="scientific">Gilvimarinus algae</name>
    <dbReference type="NCBI Taxonomy" id="3058037"/>
    <lineage>
        <taxon>Bacteria</taxon>
        <taxon>Pseudomonadati</taxon>
        <taxon>Pseudomonadota</taxon>
        <taxon>Gammaproteobacteria</taxon>
        <taxon>Cellvibrionales</taxon>
        <taxon>Cellvibrionaceae</taxon>
        <taxon>Gilvimarinus</taxon>
    </lineage>
</organism>
<dbReference type="InterPro" id="IPR001867">
    <property type="entry name" value="OmpR/PhoB-type_DNA-bd"/>
</dbReference>
<sequence>MDPQTPKILVVEDELTARHLLVGYLEEQGWTVDTLRDGRHVVAAVLEHDYDLIFLDIRLPGGDGLSICREVRAQHPAGIIFTTALDDPVERIVGLESGADAYYSKPLPMREMIAGSKALLRRVQQIKQLSRSTMAVQARRYLFSGWHVDGARQLVVGDGEVSLSHNESVVLLALCESAGKPVRRDTLMKSLGKSDWLPFDRTLDVLIGRLRSKLRQVVPDGANLICAQYGKGYMLNAVLLESTP</sequence>
<keyword evidence="11" id="KW-1185">Reference proteome</keyword>
<dbReference type="Gene3D" id="3.40.50.2300">
    <property type="match status" value="1"/>
</dbReference>
<dbReference type="InterPro" id="IPR036388">
    <property type="entry name" value="WH-like_DNA-bd_sf"/>
</dbReference>
<dbReference type="Gene3D" id="1.10.10.10">
    <property type="entry name" value="Winged helix-like DNA-binding domain superfamily/Winged helix DNA-binding domain"/>
    <property type="match status" value="1"/>
</dbReference>
<reference evidence="10" key="1">
    <citation type="submission" date="2023-07" db="EMBL/GenBank/DDBJ databases">
        <title>Gilvimarinus algae sp. nov., isolated from the surface of Kelp.</title>
        <authorList>
            <person name="Sun Y.Y."/>
            <person name="Gong Y."/>
            <person name="Du Z.J."/>
        </authorList>
    </citation>
    <scope>NUCLEOTIDE SEQUENCE</scope>
    <source>
        <strain evidence="10">SDUM040014</strain>
    </source>
</reference>
<dbReference type="InterPro" id="IPR011006">
    <property type="entry name" value="CheY-like_superfamily"/>
</dbReference>
<evidence type="ECO:0000256" key="1">
    <source>
        <dbReference type="ARBA" id="ARBA00022553"/>
    </source>
</evidence>
<comment type="caution">
    <text evidence="10">The sequence shown here is derived from an EMBL/GenBank/DDBJ whole genome shotgun (WGS) entry which is preliminary data.</text>
</comment>
<evidence type="ECO:0000259" key="9">
    <source>
        <dbReference type="PROSITE" id="PS51755"/>
    </source>
</evidence>
<keyword evidence="1 6" id="KW-0597">Phosphoprotein</keyword>
<dbReference type="RefSeq" id="WP_302710799.1">
    <property type="nucleotide sequence ID" value="NZ_JAULRT010000031.1"/>
</dbReference>
<protein>
    <submittedName>
        <fullName evidence="10">Response regulator transcription factor</fullName>
    </submittedName>
</protein>
<dbReference type="SUPFAM" id="SSF52172">
    <property type="entry name" value="CheY-like"/>
    <property type="match status" value="1"/>
</dbReference>
<evidence type="ECO:0000313" key="11">
    <source>
        <dbReference type="Proteomes" id="UP001168380"/>
    </source>
</evidence>
<dbReference type="PANTHER" id="PTHR48111">
    <property type="entry name" value="REGULATOR OF RPOS"/>
    <property type="match status" value="1"/>
</dbReference>
<dbReference type="CDD" id="cd00383">
    <property type="entry name" value="trans_reg_C"/>
    <property type="match status" value="1"/>
</dbReference>